<proteinExistence type="predicted"/>
<gene>
    <name evidence="2" type="ORF">JF290_01910</name>
</gene>
<sequence>MAHSGDPPAAHSYTADKTDWMYAIAIAIGAGVAVVAILGVTNAAFGRIEAVMSGLMLAGASGLVGAFLGFLFGIPRSKQAQAQLALEEGRSAREYLENTNLEQISDWLTKIIVGLTLVQFEQIKAFVVGVGAVFGKVFVATPATTTADTAGAIAVAVILYFVIAGFLFAFLWTRIHMENVLRQQSAEGDIAIERLLERRQEQENIANAKAFELTDAYLDPAADPNAKMFDNLEEKVKESSLIARTMIFDRARTVRQKNWRDGGNKKLIDRTIPIFRGLIAAAPDRQHRNYGQLGYALVKASQPNWSEAQAALEKAIRLRGDDDSGQGYYELNLAVALINQDPDFLAGKASTAATRERVAGLLDRAGEVVDLNGEPAIKSWAALNDYRIKPPR</sequence>
<evidence type="ECO:0008006" key="4">
    <source>
        <dbReference type="Google" id="ProtNLM"/>
    </source>
</evidence>
<evidence type="ECO:0000256" key="1">
    <source>
        <dbReference type="SAM" id="Phobius"/>
    </source>
</evidence>
<dbReference type="Proteomes" id="UP000619079">
    <property type="component" value="Unassembled WGS sequence"/>
</dbReference>
<feature type="transmembrane region" description="Helical" evidence="1">
    <location>
        <begin position="51"/>
        <end position="74"/>
    </location>
</feature>
<feature type="transmembrane region" description="Helical" evidence="1">
    <location>
        <begin position="125"/>
        <end position="144"/>
    </location>
</feature>
<protein>
    <recommendedName>
        <fullName evidence="4">Tetratricopeptide repeat protein</fullName>
    </recommendedName>
</protein>
<dbReference type="EMBL" id="JAELVR010000001">
    <property type="protein sequence ID" value="MBJ6370269.1"/>
    <property type="molecule type" value="Genomic_DNA"/>
</dbReference>
<reference evidence="2" key="1">
    <citation type="submission" date="2020-12" db="EMBL/GenBank/DDBJ databases">
        <title>Sedimentitalea sp. nov., isolated from sand in Incheon.</title>
        <authorList>
            <person name="Kim W."/>
        </authorList>
    </citation>
    <scope>NUCLEOTIDE SEQUENCE</scope>
    <source>
        <strain evidence="2">CAU 1593</strain>
    </source>
</reference>
<evidence type="ECO:0000313" key="2">
    <source>
        <dbReference type="EMBL" id="MBJ6370269.1"/>
    </source>
</evidence>
<keyword evidence="1" id="KW-0812">Transmembrane</keyword>
<evidence type="ECO:0000313" key="3">
    <source>
        <dbReference type="Proteomes" id="UP000619079"/>
    </source>
</evidence>
<keyword evidence="1" id="KW-0472">Membrane</keyword>
<organism evidence="2 3">
    <name type="scientific">Sedimentitalea arenosa</name>
    <dbReference type="NCBI Taxonomy" id="2798803"/>
    <lineage>
        <taxon>Bacteria</taxon>
        <taxon>Pseudomonadati</taxon>
        <taxon>Pseudomonadota</taxon>
        <taxon>Alphaproteobacteria</taxon>
        <taxon>Rhodobacterales</taxon>
        <taxon>Paracoccaceae</taxon>
        <taxon>Sedimentitalea</taxon>
    </lineage>
</organism>
<comment type="caution">
    <text evidence="2">The sequence shown here is derived from an EMBL/GenBank/DDBJ whole genome shotgun (WGS) entry which is preliminary data.</text>
</comment>
<feature type="transmembrane region" description="Helical" evidence="1">
    <location>
        <begin position="150"/>
        <end position="172"/>
    </location>
</feature>
<dbReference type="AlphaFoldDB" id="A0A8J7LQZ3"/>
<dbReference type="RefSeq" id="WP_199023033.1">
    <property type="nucleotide sequence ID" value="NZ_JAELVR010000001.1"/>
</dbReference>
<accession>A0A8J7LQZ3</accession>
<keyword evidence="3" id="KW-1185">Reference proteome</keyword>
<keyword evidence="1" id="KW-1133">Transmembrane helix</keyword>
<name>A0A8J7LQZ3_9RHOB</name>
<feature type="transmembrane region" description="Helical" evidence="1">
    <location>
        <begin position="20"/>
        <end position="45"/>
    </location>
</feature>